<feature type="domain" description="Pyridoxamine 5'-phosphate oxidase N-terminal" evidence="2">
    <location>
        <begin position="27"/>
        <end position="126"/>
    </location>
</feature>
<dbReference type="PANTHER" id="PTHR35176">
    <property type="entry name" value="HEME OXYGENASE HI_0854-RELATED"/>
    <property type="match status" value="1"/>
</dbReference>
<dbReference type="InterPro" id="IPR052019">
    <property type="entry name" value="F420H2_bilvrd_red/Heme_oxyg"/>
</dbReference>
<gene>
    <name evidence="3" type="ORF">SacmaDRAFT_4960</name>
</gene>
<organism evidence="3 4">
    <name type="scientific">Saccharomonospora marina XMU15</name>
    <dbReference type="NCBI Taxonomy" id="882083"/>
    <lineage>
        <taxon>Bacteria</taxon>
        <taxon>Bacillati</taxon>
        <taxon>Actinomycetota</taxon>
        <taxon>Actinomycetes</taxon>
        <taxon>Pseudonocardiales</taxon>
        <taxon>Pseudonocardiaceae</taxon>
        <taxon>Saccharomonospora</taxon>
    </lineage>
</organism>
<sequence length="172" mass="19262">MPVTNQPHAEHVPEFSEPGSTAVSWARVERVLRDSEMFWLSTVRGDGRPHVAPLPAMWLDGRLHFCTGAHEQKARNLESNPRCVLTTGSNSFREGLDVIVEGTAAQVGDEAVLTRLARMWRDKLDWPFEVADGRFRDPGSDDHRAPVFGVTPAKVLAFSKNPYSQTRYTFGE</sequence>
<dbReference type="GO" id="GO:0005829">
    <property type="term" value="C:cytosol"/>
    <property type="evidence" value="ECO:0007669"/>
    <property type="project" value="TreeGrafter"/>
</dbReference>
<dbReference type="HOGENOM" id="CLU_115408_0_0_11"/>
<evidence type="ECO:0000313" key="3">
    <source>
        <dbReference type="EMBL" id="EHR53131.1"/>
    </source>
</evidence>
<dbReference type="InterPro" id="IPR011576">
    <property type="entry name" value="Pyridox_Oxase_N"/>
</dbReference>
<dbReference type="EMBL" id="CM001439">
    <property type="protein sequence ID" value="EHR53131.1"/>
    <property type="molecule type" value="Genomic_DNA"/>
</dbReference>
<evidence type="ECO:0000259" key="2">
    <source>
        <dbReference type="Pfam" id="PF01243"/>
    </source>
</evidence>
<keyword evidence="1" id="KW-0560">Oxidoreductase</keyword>
<accession>H5X202</accession>
<reference evidence="3 4" key="1">
    <citation type="journal article" date="2012" name="Stand. Genomic Sci.">
        <title>Genome sequence of the ocean sediment bacterium Saccharomonospora marina type strain (XMU15(T)).</title>
        <authorList>
            <person name="Klenk H.P."/>
            <person name="Lu M."/>
            <person name="Lucas S."/>
            <person name="Lapidus A."/>
            <person name="Copeland A."/>
            <person name="Pitluck S."/>
            <person name="Goodwin L.A."/>
            <person name="Han C."/>
            <person name="Tapia R."/>
            <person name="Brambilla E.M."/>
            <person name="Potter G."/>
            <person name="Land M."/>
            <person name="Ivanova N."/>
            <person name="Rohde M."/>
            <person name="Goker M."/>
            <person name="Detter J.C."/>
            <person name="Li W.J."/>
            <person name="Kyrpides N.C."/>
            <person name="Woyke T."/>
        </authorList>
    </citation>
    <scope>NUCLEOTIDE SEQUENCE [LARGE SCALE GENOMIC DNA]</scope>
    <source>
        <strain evidence="3 4">XMU15</strain>
    </source>
</reference>
<name>H5X202_9PSEU</name>
<dbReference type="PANTHER" id="PTHR35176:SF4">
    <property type="entry name" value="PYRIDOXAMINE 5'-PHOSPHATE OXIDASE-RELATED FMN-BINDING"/>
    <property type="match status" value="1"/>
</dbReference>
<evidence type="ECO:0000256" key="1">
    <source>
        <dbReference type="ARBA" id="ARBA00023002"/>
    </source>
</evidence>
<dbReference type="Pfam" id="PF01243">
    <property type="entry name" value="PNPOx_N"/>
    <property type="match status" value="1"/>
</dbReference>
<dbReference type="Proteomes" id="UP000004926">
    <property type="component" value="Chromosome"/>
</dbReference>
<dbReference type="GO" id="GO:0070967">
    <property type="term" value="F:coenzyme F420 binding"/>
    <property type="evidence" value="ECO:0007669"/>
    <property type="project" value="TreeGrafter"/>
</dbReference>
<dbReference type="Gene3D" id="2.30.110.10">
    <property type="entry name" value="Electron Transport, Fmn-binding Protein, Chain A"/>
    <property type="match status" value="1"/>
</dbReference>
<dbReference type="AlphaFoldDB" id="H5X202"/>
<dbReference type="GO" id="GO:0016627">
    <property type="term" value="F:oxidoreductase activity, acting on the CH-CH group of donors"/>
    <property type="evidence" value="ECO:0007669"/>
    <property type="project" value="TreeGrafter"/>
</dbReference>
<dbReference type="eggNOG" id="COG3467">
    <property type="taxonomic scope" value="Bacteria"/>
</dbReference>
<keyword evidence="4" id="KW-1185">Reference proteome</keyword>
<dbReference type="STRING" id="882083.SacmaDRAFT_4960"/>
<dbReference type="SUPFAM" id="SSF50475">
    <property type="entry name" value="FMN-binding split barrel"/>
    <property type="match status" value="1"/>
</dbReference>
<evidence type="ECO:0000313" key="4">
    <source>
        <dbReference type="Proteomes" id="UP000004926"/>
    </source>
</evidence>
<protein>
    <submittedName>
        <fullName evidence="3">Putative stress protein (General stress protein 26)</fullName>
    </submittedName>
</protein>
<dbReference type="InterPro" id="IPR012349">
    <property type="entry name" value="Split_barrel_FMN-bd"/>
</dbReference>
<proteinExistence type="predicted"/>